<name>A0AAJ8E3X3_ASPNG</name>
<protein>
    <submittedName>
        <fullName evidence="1">Uncharacterized protein</fullName>
    </submittedName>
</protein>
<evidence type="ECO:0000313" key="1">
    <source>
        <dbReference type="RefSeq" id="XP_059606483.1"/>
    </source>
</evidence>
<dbReference type="AlphaFoldDB" id="A0AAJ8E3X3"/>
<organism evidence="1">
    <name type="scientific">Aspergillus niger</name>
    <dbReference type="NCBI Taxonomy" id="5061"/>
    <lineage>
        <taxon>Eukaryota</taxon>
        <taxon>Fungi</taxon>
        <taxon>Dikarya</taxon>
        <taxon>Ascomycota</taxon>
        <taxon>Pezizomycotina</taxon>
        <taxon>Eurotiomycetes</taxon>
        <taxon>Eurotiomycetidae</taxon>
        <taxon>Eurotiales</taxon>
        <taxon>Aspergillaceae</taxon>
        <taxon>Aspergillus</taxon>
        <taxon>Aspergillus subgen. Circumdati</taxon>
    </lineage>
</organism>
<dbReference type="KEGG" id="ang:An15g03790"/>
<accession>A0AAJ8E3X3</accession>
<sequence length="172" mass="19794">MSRDLLSERLALYPMWIYVKDRLSVPPAARLRVVVPVIQLRSWYLIRDEARYGVLPVPVHERSSVCWPGNTDCIHSRYFSHEPHFEPGTALPDRQALFSWPQIPNYWILTLSHAGDQGATDYDWGVVHPEILRLTLPCSSFRKPDSLSSAQHRSIPMRLAFEVMSIGTLDRV</sequence>
<proteinExistence type="predicted"/>
<reference evidence="1" key="2">
    <citation type="submission" date="2025-08" db="UniProtKB">
        <authorList>
            <consortium name="RefSeq"/>
        </authorList>
    </citation>
    <scope>IDENTIFICATION</scope>
</reference>
<dbReference type="GeneID" id="84593176"/>
<dbReference type="RefSeq" id="XP_059606483.1">
    <property type="nucleotide sequence ID" value="XM_059744619.1"/>
</dbReference>
<dbReference type="VEuPathDB" id="FungiDB:An15g03790"/>
<reference evidence="1" key="1">
    <citation type="submission" date="2025-02" db="EMBL/GenBank/DDBJ databases">
        <authorList>
            <consortium name="NCBI Genome Project"/>
        </authorList>
    </citation>
    <scope>NUCLEOTIDE SEQUENCE</scope>
</reference>
<gene>
    <name evidence="1" type="ORF">An15g03790</name>
</gene>